<evidence type="ECO:0000313" key="1">
    <source>
        <dbReference type="EMBL" id="KAI8425825.1"/>
    </source>
</evidence>
<proteinExistence type="predicted"/>
<dbReference type="Proteomes" id="UP001064048">
    <property type="component" value="Chromosome 19"/>
</dbReference>
<organism evidence="1 2">
    <name type="scientific">Choristoneura fumiferana</name>
    <name type="common">Spruce budworm moth</name>
    <name type="synonym">Archips fumiferana</name>
    <dbReference type="NCBI Taxonomy" id="7141"/>
    <lineage>
        <taxon>Eukaryota</taxon>
        <taxon>Metazoa</taxon>
        <taxon>Ecdysozoa</taxon>
        <taxon>Arthropoda</taxon>
        <taxon>Hexapoda</taxon>
        <taxon>Insecta</taxon>
        <taxon>Pterygota</taxon>
        <taxon>Neoptera</taxon>
        <taxon>Endopterygota</taxon>
        <taxon>Lepidoptera</taxon>
        <taxon>Glossata</taxon>
        <taxon>Ditrysia</taxon>
        <taxon>Tortricoidea</taxon>
        <taxon>Tortricidae</taxon>
        <taxon>Tortricinae</taxon>
        <taxon>Choristoneura</taxon>
    </lineage>
</organism>
<gene>
    <name evidence="1" type="ORF">MSG28_011598</name>
</gene>
<accession>A0ACC0JNX4</accession>
<keyword evidence="2" id="KW-1185">Reference proteome</keyword>
<comment type="caution">
    <text evidence="1">The sequence shown here is derived from an EMBL/GenBank/DDBJ whole genome shotgun (WGS) entry which is preliminary data.</text>
</comment>
<evidence type="ECO:0000313" key="2">
    <source>
        <dbReference type="Proteomes" id="UP001064048"/>
    </source>
</evidence>
<dbReference type="EMBL" id="CM046119">
    <property type="protein sequence ID" value="KAI8425825.1"/>
    <property type="molecule type" value="Genomic_DNA"/>
</dbReference>
<protein>
    <submittedName>
        <fullName evidence="1">Uncharacterized protein</fullName>
    </submittedName>
</protein>
<sequence length="971" mass="111000">MEDILDKFNTFTAKPVKFLTVQKDVKDDITSWVKTLYDFTKSEEQCSRKKNKGAALPKLIVKDFDEEQIWQEIELQNSECWDQLVWEVANSISAKDLRFPVEIKDSEAENEEDQEGMDEEIEEAEDEGSLKEKIEEKPKKKQKKFKTKSKGSIVDDQFFKLDEMEQFLLKEEKEKKVHSDSDEESIDMFDEIDDESEDEGTKGMYNDFFDADDNDAEDGNDDENADDDENVDDEVENARYDSKKHFNEVSEKKSKKKDKKVRFAAMGDSESDDEDLEEDEAENTKIGSEKDEKKSEFEHRQDRLKQTITRLEEKMLKEAPWQLKGEVDAVKRPQNSLLEEVVDFDLTSRPPPIITEETTLTLEQIIRQRIKDKAWDDVEKKEKPVDDQLSFRKTEILDQSKSKLSLAQVYEAEYLKQKQAASGEKEDEQEPESHKEVRDAMTKLFAKLDALTHYHYTPKAPQAEVKIVSNTPAISMEEVAPVATSDAALLAPEEVKKKHRGDLMSKEERTRTDKKRERRKKKKLQQKKGHVAKVTEHRNTKKGVEANDKSLKTSKAFFQQLNDDTTEIMPSEVRSGKSLQRELADSIIRMVNEPVTQGLRPLHYAIWQRYLEATRLLLVRGCDVNARDDCGYSALHLSSEHGYTELVKLLLQSGAAVDYRPDTGKSSPNYPLRRALRLAIRNKHYEVARLLLEHGADPNKRYFFGAEINLVSDPEYLELLLTFGANPDSRDRAGLTPLMKAARQRKVIMKTQFRDPDGILNHLQNVTAEEYQHIFYLLLEAAEAFDLCMIKRNSTLNPTQKEKLIERAKPRTRGGVWRVRVHLPDHYPFKSPSIGFMNKVYHPNIDEVSGTVCLDVINQAWTALYDLSNIFESFLPQLLTYPNPIDPLNGDAAAMYLHKPEEYKKKVSDYVRRFATEEALLEKDAITGVGGGGGVGGAPAGGSNGAANNNASDTESSMSDFSDDEAQGMEL</sequence>
<name>A0ACC0JNX4_CHOFU</name>
<reference evidence="1 2" key="1">
    <citation type="journal article" date="2022" name="Genome Biol. Evol.">
        <title>The Spruce Budworm Genome: Reconstructing the Evolutionary History of Antifreeze Proteins.</title>
        <authorList>
            <person name="Beliveau C."/>
            <person name="Gagne P."/>
            <person name="Picq S."/>
            <person name="Vernygora O."/>
            <person name="Keeling C.I."/>
            <person name="Pinkney K."/>
            <person name="Doucet D."/>
            <person name="Wen F."/>
            <person name="Johnston J.S."/>
            <person name="Maaroufi H."/>
            <person name="Boyle B."/>
            <person name="Laroche J."/>
            <person name="Dewar K."/>
            <person name="Juretic N."/>
            <person name="Blackburn G."/>
            <person name="Nisole A."/>
            <person name="Brunet B."/>
            <person name="Brandao M."/>
            <person name="Lumley L."/>
            <person name="Duan J."/>
            <person name="Quan G."/>
            <person name="Lucarotti C.J."/>
            <person name="Roe A.D."/>
            <person name="Sperling F.A.H."/>
            <person name="Levesque R.C."/>
            <person name="Cusson M."/>
        </authorList>
    </citation>
    <scope>NUCLEOTIDE SEQUENCE [LARGE SCALE GENOMIC DNA]</scope>
    <source>
        <strain evidence="1">Glfc:IPQL:Cfum</strain>
    </source>
</reference>